<feature type="region of interest" description="Disordered" evidence="1">
    <location>
        <begin position="592"/>
        <end position="678"/>
    </location>
</feature>
<dbReference type="InterPro" id="IPR050782">
    <property type="entry name" value="PP1_regulatory_subunit_3"/>
</dbReference>
<feature type="region of interest" description="Disordered" evidence="1">
    <location>
        <begin position="875"/>
        <end position="904"/>
    </location>
</feature>
<dbReference type="PANTHER" id="PTHR12307:SF36">
    <property type="entry name" value="GLYCOGEN-BINDING SUBUNIT 76A"/>
    <property type="match status" value="1"/>
</dbReference>
<dbReference type="PANTHER" id="PTHR12307">
    <property type="entry name" value="PROTEIN PHOSPHATASE 1 REGULATORY SUBUNIT"/>
    <property type="match status" value="1"/>
</dbReference>
<feature type="region of interest" description="Disordered" evidence="1">
    <location>
        <begin position="1"/>
        <end position="136"/>
    </location>
</feature>
<dbReference type="InterPro" id="IPR005036">
    <property type="entry name" value="CBM21_dom"/>
</dbReference>
<dbReference type="PROSITE" id="PS51159">
    <property type="entry name" value="CBM21"/>
    <property type="match status" value="1"/>
</dbReference>
<gene>
    <name evidence="3" type="ORF">D9615_001992</name>
</gene>
<feature type="region of interest" description="Disordered" evidence="1">
    <location>
        <begin position="148"/>
        <end position="221"/>
    </location>
</feature>
<feature type="compositionally biased region" description="Low complexity" evidence="1">
    <location>
        <begin position="189"/>
        <end position="203"/>
    </location>
</feature>
<feature type="compositionally biased region" description="Polar residues" evidence="1">
    <location>
        <begin position="880"/>
        <end position="890"/>
    </location>
</feature>
<dbReference type="GO" id="GO:0000164">
    <property type="term" value="C:protein phosphatase type 1 complex"/>
    <property type="evidence" value="ECO:0007669"/>
    <property type="project" value="TreeGrafter"/>
</dbReference>
<dbReference type="GO" id="GO:2001069">
    <property type="term" value="F:glycogen binding"/>
    <property type="evidence" value="ECO:0007669"/>
    <property type="project" value="TreeGrafter"/>
</dbReference>
<proteinExistence type="predicted"/>
<sequence length="904" mass="97534">MSPPMPEPLYSRNMNAAGAPLPLIPRRISSTSRPRSAPSSPPDSSSMAPIKVVVHQSTPPLDAQSDSDSSSSSSSGTRPVVSIRPKRVRGVRSPEHSTPTPAVHDARLGLEQTRQSPPSNDSTPRRPPLIYTPGVSLRLTTEHLKTRNFSESHAHPPTVPTAATPTSSSCFVTSSQSQPRLIRKKSGQLVKSSLKPSKSLSVVTRAGTLSNSKSEPATPTHPKAVHFDAKLEHVKLFLAEQKPLAVSRDGSPTDDTSGTDTDFPSFIFGADNASHPRKSLVMHTPNIPLRLPGDTGADVVLEELKLAPDAQSVLGRVRVRNLAYAKWVVARFTFDAWQTTSEVTARYASSPSPMYDVFLFSIRLNDLLARIEGKKMWLAVRYSVAEREIWDNNAGRDYLAEFAVVKKDRGRGRMGAKAQGHELARSSEDESSAAESDLADLRSELEKVVVQQRRPSSSPPRLHAGGARYDFGTSFKEPWTPPAHTFTPTFTPTPRQAHVRTQSYPASTSAGGTTPRPKFFPAAAPPTLSYTQSRHTNANGNSIPWPEKPSTPQAVMRFSPPLGSPRDLDEDAHHALLTGGRRGAAEEVFSAPAPAPGHGSHRRNHRRGYFGAMDGAAGAGVRRTPPGTPPALELELELESASASELEEWEREREREREREEEETTPVPGRSYSFPPVQSLGIRRYGTGTGLGFTYSNVVGDGEGDGSESSSVQSTPSLSSSRESSPGPSPAEWSGGEGVAEGITQSPGTNYRQFLNKFCFFTGTEGPGARLHHPNPNSYTYYPSSASDSDSDSTHQHHQHYHLHARAHTYPHITKKPLAVVDFDFGFPPPRDVEIEEILGTSVSMSLPVSVPVSGPTAAAVPRIYLPHLVSAGLDDGSPRSGSVTPQAGASSPPPRGDNYSIAV</sequence>
<feature type="region of interest" description="Disordered" evidence="1">
    <location>
        <begin position="410"/>
        <end position="438"/>
    </location>
</feature>
<dbReference type="GO" id="GO:0008157">
    <property type="term" value="F:protein phosphatase 1 binding"/>
    <property type="evidence" value="ECO:0007669"/>
    <property type="project" value="TreeGrafter"/>
</dbReference>
<feature type="compositionally biased region" description="Low complexity" evidence="1">
    <location>
        <begin position="66"/>
        <end position="75"/>
    </location>
</feature>
<feature type="compositionally biased region" description="Low complexity" evidence="1">
    <location>
        <begin position="160"/>
        <end position="177"/>
    </location>
</feature>
<dbReference type="InterPro" id="IPR038175">
    <property type="entry name" value="CBM21_dom_sf"/>
</dbReference>
<name>A0A8H5HPE7_9AGAR</name>
<dbReference type="Proteomes" id="UP000565441">
    <property type="component" value="Unassembled WGS sequence"/>
</dbReference>
<evidence type="ECO:0000313" key="4">
    <source>
        <dbReference type="Proteomes" id="UP000565441"/>
    </source>
</evidence>
<evidence type="ECO:0000313" key="3">
    <source>
        <dbReference type="EMBL" id="KAF5387149.1"/>
    </source>
</evidence>
<organism evidence="3 4">
    <name type="scientific">Tricholomella constricta</name>
    <dbReference type="NCBI Taxonomy" id="117010"/>
    <lineage>
        <taxon>Eukaryota</taxon>
        <taxon>Fungi</taxon>
        <taxon>Dikarya</taxon>
        <taxon>Basidiomycota</taxon>
        <taxon>Agaricomycotina</taxon>
        <taxon>Agaricomycetes</taxon>
        <taxon>Agaricomycetidae</taxon>
        <taxon>Agaricales</taxon>
        <taxon>Tricholomatineae</taxon>
        <taxon>Lyophyllaceae</taxon>
        <taxon>Tricholomella</taxon>
    </lineage>
</organism>
<keyword evidence="4" id="KW-1185">Reference proteome</keyword>
<dbReference type="OrthoDB" id="1881at2759"/>
<feature type="compositionally biased region" description="Low complexity" evidence="1">
    <location>
        <begin position="778"/>
        <end position="788"/>
    </location>
</feature>
<dbReference type="Gene3D" id="2.60.40.2440">
    <property type="entry name" value="Carbohydrate binding type-21 domain"/>
    <property type="match status" value="1"/>
</dbReference>
<feature type="region of interest" description="Disordered" evidence="1">
    <location>
        <begin position="769"/>
        <end position="795"/>
    </location>
</feature>
<dbReference type="GO" id="GO:0005979">
    <property type="term" value="P:regulation of glycogen biosynthetic process"/>
    <property type="evidence" value="ECO:0007669"/>
    <property type="project" value="TreeGrafter"/>
</dbReference>
<comment type="caution">
    <text evidence="3">The sequence shown here is derived from an EMBL/GenBank/DDBJ whole genome shotgun (WGS) entry which is preliminary data.</text>
</comment>
<dbReference type="Pfam" id="PF03370">
    <property type="entry name" value="CBM_21"/>
    <property type="match status" value="1"/>
</dbReference>
<feature type="compositionally biased region" description="Basic and acidic residues" evidence="1">
    <location>
        <begin position="419"/>
        <end position="428"/>
    </location>
</feature>
<feature type="domain" description="CBM21" evidence="2">
    <location>
        <begin position="293"/>
        <end position="401"/>
    </location>
</feature>
<evidence type="ECO:0000259" key="2">
    <source>
        <dbReference type="PROSITE" id="PS51159"/>
    </source>
</evidence>
<feature type="compositionally biased region" description="Low complexity" evidence="1">
    <location>
        <begin position="707"/>
        <end position="726"/>
    </location>
</feature>
<protein>
    <recommendedName>
        <fullName evidence="2">CBM21 domain-containing protein</fullName>
    </recommendedName>
</protein>
<dbReference type="AlphaFoldDB" id="A0A8H5HPE7"/>
<dbReference type="EMBL" id="JAACJP010000002">
    <property type="protein sequence ID" value="KAF5387149.1"/>
    <property type="molecule type" value="Genomic_DNA"/>
</dbReference>
<feature type="compositionally biased region" description="Basic residues" evidence="1">
    <location>
        <begin position="599"/>
        <end position="608"/>
    </location>
</feature>
<feature type="compositionally biased region" description="Polar residues" evidence="1">
    <location>
        <begin position="207"/>
        <end position="217"/>
    </location>
</feature>
<reference evidence="3 4" key="1">
    <citation type="journal article" date="2020" name="ISME J.">
        <title>Uncovering the hidden diversity of litter-decomposition mechanisms in mushroom-forming fungi.</title>
        <authorList>
            <person name="Floudas D."/>
            <person name="Bentzer J."/>
            <person name="Ahren D."/>
            <person name="Johansson T."/>
            <person name="Persson P."/>
            <person name="Tunlid A."/>
        </authorList>
    </citation>
    <scope>NUCLEOTIDE SEQUENCE [LARGE SCALE GENOMIC DNA]</scope>
    <source>
        <strain evidence="3 4">CBS 661.87</strain>
    </source>
</reference>
<evidence type="ECO:0000256" key="1">
    <source>
        <dbReference type="SAM" id="MobiDB-lite"/>
    </source>
</evidence>
<feature type="region of interest" description="Disordered" evidence="1">
    <location>
        <begin position="699"/>
        <end position="747"/>
    </location>
</feature>
<accession>A0A8H5HPE7</accession>
<feature type="compositionally biased region" description="Polar residues" evidence="1">
    <location>
        <begin position="112"/>
        <end position="122"/>
    </location>
</feature>
<feature type="compositionally biased region" description="Low complexity" evidence="1">
    <location>
        <begin position="25"/>
        <end position="46"/>
    </location>
</feature>